<accession>A0AC35U7N9</accession>
<protein>
    <submittedName>
        <fullName evidence="2">Peptide-methionine (S)-S-oxide reductase</fullName>
    </submittedName>
</protein>
<name>A0AC35U7N9_9BILA</name>
<dbReference type="WBParaSite" id="RSKR_0000848400.1">
    <property type="protein sequence ID" value="RSKR_0000848400.1"/>
    <property type="gene ID" value="RSKR_0000848400"/>
</dbReference>
<proteinExistence type="predicted"/>
<dbReference type="Proteomes" id="UP000095286">
    <property type="component" value="Unplaced"/>
</dbReference>
<reference evidence="2" key="1">
    <citation type="submission" date="2016-11" db="UniProtKB">
        <authorList>
            <consortium name="WormBaseParasite"/>
        </authorList>
    </citation>
    <scope>IDENTIFICATION</scope>
    <source>
        <strain evidence="2">KR3021</strain>
    </source>
</reference>
<sequence>MSTKTAYFGMQCFWGSESIFAKVSGVKGTAVGYAGGEGGNPTYRIIKDYTEVVAVKYDPSAVNYDKLLRVFWKNHDPTVHRKKQYQSAILWQTEEERDKVQASYDAAKIKIGKDIETYIKKFDRFYHAEDYHQKYWLRCQDSVLKALNFKDDKEIIESKLAAKVNAFMAGFDDFELLDQLAVEYAISDDVKKIIKEIAISKEHSACH</sequence>
<evidence type="ECO:0000313" key="1">
    <source>
        <dbReference type="Proteomes" id="UP000095286"/>
    </source>
</evidence>
<organism evidence="1 2">
    <name type="scientific">Rhabditophanes sp. KR3021</name>
    <dbReference type="NCBI Taxonomy" id="114890"/>
    <lineage>
        <taxon>Eukaryota</taxon>
        <taxon>Metazoa</taxon>
        <taxon>Ecdysozoa</taxon>
        <taxon>Nematoda</taxon>
        <taxon>Chromadorea</taxon>
        <taxon>Rhabditida</taxon>
        <taxon>Tylenchina</taxon>
        <taxon>Panagrolaimomorpha</taxon>
        <taxon>Strongyloidoidea</taxon>
        <taxon>Alloionematidae</taxon>
        <taxon>Rhabditophanes</taxon>
    </lineage>
</organism>
<evidence type="ECO:0000313" key="2">
    <source>
        <dbReference type="WBParaSite" id="RSKR_0000848400.1"/>
    </source>
</evidence>